<organism evidence="1 2">
    <name type="scientific">Kineosporia babensis</name>
    <dbReference type="NCBI Taxonomy" id="499548"/>
    <lineage>
        <taxon>Bacteria</taxon>
        <taxon>Bacillati</taxon>
        <taxon>Actinomycetota</taxon>
        <taxon>Actinomycetes</taxon>
        <taxon>Kineosporiales</taxon>
        <taxon>Kineosporiaceae</taxon>
        <taxon>Kineosporia</taxon>
    </lineage>
</organism>
<dbReference type="RefSeq" id="WP_231445175.1">
    <property type="nucleotide sequence ID" value="NZ_JAJOMB010000013.1"/>
</dbReference>
<dbReference type="Proteomes" id="UP001138997">
    <property type="component" value="Unassembled WGS sequence"/>
</dbReference>
<accession>A0A9X1SVJ9</accession>
<dbReference type="EMBL" id="JAJOMB010000013">
    <property type="protein sequence ID" value="MCD5313706.1"/>
    <property type="molecule type" value="Genomic_DNA"/>
</dbReference>
<reference evidence="1" key="1">
    <citation type="submission" date="2021-11" db="EMBL/GenBank/DDBJ databases">
        <title>Streptomyces corallinus and Kineosporia corallina sp. nov., two new coral-derived marine actinobacteria.</title>
        <authorList>
            <person name="Buangrab K."/>
            <person name="Sutthacheep M."/>
            <person name="Yeemin T."/>
            <person name="Harunari E."/>
            <person name="Igarashi Y."/>
            <person name="Sripreechasak P."/>
            <person name="Kanchanasin P."/>
            <person name="Tanasupawat S."/>
            <person name="Phongsopitanun W."/>
        </authorList>
    </citation>
    <scope>NUCLEOTIDE SEQUENCE</scope>
    <source>
        <strain evidence="1">JCM 31032</strain>
    </source>
</reference>
<sequence length="172" mass="17898">MERFAPLQGIGGLTLYLGEGELLARLYGAVIDLVPELVPAATDLAEAAELGEESVVDLLLAEVDRDVRLLLDETPERLWAVLGVRSPVSSFVGVRQILDALLVVADDGHAPGTRVRMLAGSAAGRVGTVVGAVWGSQGAPVGYRIWDDVSGVELGAATGDLVVLAGQECLGR</sequence>
<proteinExistence type="predicted"/>
<comment type="caution">
    <text evidence="1">The sequence shown here is derived from an EMBL/GenBank/DDBJ whole genome shotgun (WGS) entry which is preliminary data.</text>
</comment>
<protein>
    <submittedName>
        <fullName evidence="1">Uncharacterized protein</fullName>
    </submittedName>
</protein>
<evidence type="ECO:0000313" key="2">
    <source>
        <dbReference type="Proteomes" id="UP001138997"/>
    </source>
</evidence>
<evidence type="ECO:0000313" key="1">
    <source>
        <dbReference type="EMBL" id="MCD5313706.1"/>
    </source>
</evidence>
<dbReference type="AlphaFoldDB" id="A0A9X1SVJ9"/>
<name>A0A9X1SVJ9_9ACTN</name>
<keyword evidence="2" id="KW-1185">Reference proteome</keyword>
<gene>
    <name evidence="1" type="ORF">LR394_22620</name>
</gene>